<evidence type="ECO:0000259" key="1">
    <source>
        <dbReference type="PROSITE" id="PS50240"/>
    </source>
</evidence>
<dbReference type="InterPro" id="IPR043708">
    <property type="entry name" value="DUF5648"/>
</dbReference>
<dbReference type="EMBL" id="JBEPSH010000002">
    <property type="protein sequence ID" value="MET4576257.1"/>
    <property type="molecule type" value="Genomic_DNA"/>
</dbReference>
<dbReference type="Proteomes" id="UP001549320">
    <property type="component" value="Unassembled WGS sequence"/>
</dbReference>
<dbReference type="EC" id="3.4.21.50" evidence="2"/>
<dbReference type="InterPro" id="IPR001254">
    <property type="entry name" value="Trypsin_dom"/>
</dbReference>
<dbReference type="InterPro" id="IPR043504">
    <property type="entry name" value="Peptidase_S1_PA_chymotrypsin"/>
</dbReference>
<dbReference type="PANTHER" id="PTHR36234:SF5">
    <property type="entry name" value="LYSYL ENDOPEPTIDASE"/>
    <property type="match status" value="1"/>
</dbReference>
<dbReference type="SUPFAM" id="SSF50494">
    <property type="entry name" value="Trypsin-like serine proteases"/>
    <property type="match status" value="1"/>
</dbReference>
<dbReference type="Pfam" id="PF13365">
    <property type="entry name" value="Trypsin_2"/>
    <property type="match status" value="1"/>
</dbReference>
<dbReference type="Gene3D" id="2.40.10.10">
    <property type="entry name" value="Trypsin-like serine proteases"/>
    <property type="match status" value="2"/>
</dbReference>
<dbReference type="Pfam" id="PF18885">
    <property type="entry name" value="DUF5648"/>
    <property type="match status" value="1"/>
</dbReference>
<dbReference type="PANTHER" id="PTHR36234">
    <property type="entry name" value="LYSYL ENDOPEPTIDASE"/>
    <property type="match status" value="1"/>
</dbReference>
<evidence type="ECO:0000313" key="2">
    <source>
        <dbReference type="EMBL" id="MET4576257.1"/>
    </source>
</evidence>
<gene>
    <name evidence="2" type="ORF">ABIE13_001357</name>
</gene>
<accession>A0ABV2Q5H0</accession>
<feature type="domain" description="Peptidase S1" evidence="1">
    <location>
        <begin position="281"/>
        <end position="502"/>
    </location>
</feature>
<organism evidence="2 3">
    <name type="scientific">Ottowia thiooxydans</name>
    <dbReference type="NCBI Taxonomy" id="219182"/>
    <lineage>
        <taxon>Bacteria</taxon>
        <taxon>Pseudomonadati</taxon>
        <taxon>Pseudomonadota</taxon>
        <taxon>Betaproteobacteria</taxon>
        <taxon>Burkholderiales</taxon>
        <taxon>Comamonadaceae</taxon>
        <taxon>Ottowia</taxon>
    </lineage>
</organism>
<comment type="caution">
    <text evidence="2">The sequence shown here is derived from an EMBL/GenBank/DDBJ whole genome shotgun (WGS) entry which is preliminary data.</text>
</comment>
<keyword evidence="3" id="KW-1185">Reference proteome</keyword>
<dbReference type="GO" id="GO:0016787">
    <property type="term" value="F:hydrolase activity"/>
    <property type="evidence" value="ECO:0007669"/>
    <property type="project" value="UniProtKB-KW"/>
</dbReference>
<protein>
    <submittedName>
        <fullName evidence="2">Lysyl endopeptidase</fullName>
        <ecNumber evidence="2">3.4.21.50</ecNumber>
    </submittedName>
</protein>
<name>A0ABV2Q5H0_9BURK</name>
<proteinExistence type="predicted"/>
<sequence>MQQGHFMTGKATSKLEHGSRLVRNAGFLFLALMVGSILGCGGDGEGQEFVGALKESANLTKTATADARLEQIREVMRPKSAVVDSPVVLLGPFEKTESTSKKEGALQIGSVRNVEATLQAQDFHSRLSWHVGIDGKQTASISFESPAAHGLRLGLQIHMLPMRSVLRVSGSQQDLAVELDSSVLAQTVQNNLNAGLPETQARLYWLPTTRGARTTLEIELPADIPRSALVLSAPQLVHLWILPENADEELDITKATAASCHRDATCSPAFDTTARSVARMIYVENDDAYSCTGTLMADWNDTGTPYFLTAQHCISTQAVASTLETAWFYKSSSCDSTSVDSNVRYVRGGATLLYASAATDTSFLRLNSSPPAGVVFAGWDSNTPRPPTSVTGIHHPRGDLQKISTGILNNFLSCNRVELSVLCTASTASAGKFMQVRWSAGATEGGSSGSPLFSENNGNRYVIGQLSSGSVNTCGAIRNSQYGRFDLAYQAALKQWLGPSTTPPSGNLTSVFRFFNPRTGAHFYTNSVLERDFVISNYPVFNYEGPKFKAAAQAGPGLAPVYRFFNIKTGAHFYSISAAERDFVLDTYPQFQYEGPTWYAQPQAGNNADQMYRFFHLKNGVHFYTLIKAEADFVRATYPDWQYEGGVYFAWPN</sequence>
<dbReference type="InterPro" id="IPR009003">
    <property type="entry name" value="Peptidase_S1_PA"/>
</dbReference>
<keyword evidence="2" id="KW-0378">Hydrolase</keyword>
<reference evidence="2 3" key="1">
    <citation type="submission" date="2024-06" db="EMBL/GenBank/DDBJ databases">
        <title>Sorghum-associated microbial communities from plants grown in Nebraska, USA.</title>
        <authorList>
            <person name="Schachtman D."/>
        </authorList>
    </citation>
    <scope>NUCLEOTIDE SEQUENCE [LARGE SCALE GENOMIC DNA]</scope>
    <source>
        <strain evidence="2 3">2709</strain>
    </source>
</reference>
<dbReference type="PROSITE" id="PS50240">
    <property type="entry name" value="TRYPSIN_DOM"/>
    <property type="match status" value="1"/>
</dbReference>
<evidence type="ECO:0000313" key="3">
    <source>
        <dbReference type="Proteomes" id="UP001549320"/>
    </source>
</evidence>